<gene>
    <name evidence="1" type="ORF">PPYR1160_LOCUS10944</name>
</gene>
<dbReference type="InterPro" id="IPR003428">
    <property type="entry name" value="MAM33"/>
</dbReference>
<organism evidence="1">
    <name type="scientific">Pinguiococcus pyrenoidosus</name>
    <dbReference type="NCBI Taxonomy" id="172671"/>
    <lineage>
        <taxon>Eukaryota</taxon>
        <taxon>Sar</taxon>
        <taxon>Stramenopiles</taxon>
        <taxon>Ochrophyta</taxon>
        <taxon>Pinguiophyceae</taxon>
        <taxon>Pinguiochrysidales</taxon>
        <taxon>Pinguiochrysidaceae</taxon>
        <taxon>Pinguiococcus</taxon>
    </lineage>
</organism>
<evidence type="ECO:0008006" key="2">
    <source>
        <dbReference type="Google" id="ProtNLM"/>
    </source>
</evidence>
<dbReference type="EMBL" id="HBEA01014311">
    <property type="protein sequence ID" value="CAD8261442.1"/>
    <property type="molecule type" value="Transcribed_RNA"/>
</dbReference>
<dbReference type="InterPro" id="IPR036561">
    <property type="entry name" value="MAM33_sf"/>
</dbReference>
<dbReference type="SUPFAM" id="SSF54529">
    <property type="entry name" value="Mitochondrial glycoprotein MAM33-like"/>
    <property type="match status" value="1"/>
</dbReference>
<name>A0A7R9YEN0_9STRA</name>
<accession>A0A7R9YEN0</accession>
<dbReference type="Gene3D" id="3.10.280.10">
    <property type="entry name" value="Mitochondrial glycoprotein"/>
    <property type="match status" value="1"/>
</dbReference>
<sequence>MALPLRVRGARPSLTRWATLARPNVLLAGVRPLSSGAGATLSRLLDRELKLEREEEERNGGAVTPELMELRDIVTQHMGISEEAGSNLVTLKMDFDSAAGPEKVKVFFNVQEYTNEEDLIDEPVPEEEDSAGNIYPFEVRVARGGRVMRFYCQANAQQFTVENVVVSKGDDIDADFDEKDAYQYQGPSFDDLEPDLQTAFIEFLNERYVDDTLACFIASYADYKEQQNYLQWLQDAEEFVKG</sequence>
<dbReference type="AlphaFoldDB" id="A0A7R9YEN0"/>
<evidence type="ECO:0000313" key="1">
    <source>
        <dbReference type="EMBL" id="CAD8261442.1"/>
    </source>
</evidence>
<dbReference type="PANTHER" id="PTHR10826">
    <property type="entry name" value="COMPLEMENT COMPONENT 1"/>
    <property type="match status" value="1"/>
</dbReference>
<reference evidence="1" key="1">
    <citation type="submission" date="2021-01" db="EMBL/GenBank/DDBJ databases">
        <authorList>
            <person name="Corre E."/>
            <person name="Pelletier E."/>
            <person name="Niang G."/>
            <person name="Scheremetjew M."/>
            <person name="Finn R."/>
            <person name="Kale V."/>
            <person name="Holt S."/>
            <person name="Cochrane G."/>
            <person name="Meng A."/>
            <person name="Brown T."/>
            <person name="Cohen L."/>
        </authorList>
    </citation>
    <scope>NUCLEOTIDE SEQUENCE</scope>
    <source>
        <strain evidence="1">CCMP2078</strain>
    </source>
</reference>
<dbReference type="Pfam" id="PF02330">
    <property type="entry name" value="MAM33"/>
    <property type="match status" value="1"/>
</dbReference>
<dbReference type="PANTHER" id="PTHR10826:SF1">
    <property type="entry name" value="COMPLEMENT COMPONENT 1 Q SUBCOMPONENT-BINDING PROTEIN, MITOCHONDRIAL"/>
    <property type="match status" value="1"/>
</dbReference>
<protein>
    <recommendedName>
        <fullName evidence="2">Mitochondrial glycoprotein</fullName>
    </recommendedName>
</protein>
<dbReference type="GO" id="GO:0005759">
    <property type="term" value="C:mitochondrial matrix"/>
    <property type="evidence" value="ECO:0007669"/>
    <property type="project" value="InterPro"/>
</dbReference>
<proteinExistence type="predicted"/>